<keyword evidence="2" id="KW-1185">Reference proteome</keyword>
<name>A0ABY1KIW2_9FLAO</name>
<evidence type="ECO:0000313" key="1">
    <source>
        <dbReference type="EMBL" id="SIS39715.1"/>
    </source>
</evidence>
<sequence length="64" mass="6928">MDKSNISLTIRDNGKGLPEGFAIENAEGIGFDIIKALCRQISAELSYNSDSTGTNFSVIFNNQT</sequence>
<protein>
    <recommendedName>
        <fullName evidence="3">Histidine kinase-, DNA gyrase B-, and HSP90-like ATPase</fullName>
    </recommendedName>
</protein>
<dbReference type="PRINTS" id="PR00344">
    <property type="entry name" value="BCTRLSENSOR"/>
</dbReference>
<comment type="caution">
    <text evidence="1">The sequence shown here is derived from an EMBL/GenBank/DDBJ whole genome shotgun (WGS) entry which is preliminary data.</text>
</comment>
<accession>A0ABY1KIW2</accession>
<dbReference type="InterPro" id="IPR036890">
    <property type="entry name" value="HATPase_C_sf"/>
</dbReference>
<dbReference type="RefSeq" id="WP_076453343.1">
    <property type="nucleotide sequence ID" value="NZ_FTOB01000001.1"/>
</dbReference>
<organism evidence="1 2">
    <name type="scientific">Zobellia uliginosa</name>
    <dbReference type="NCBI Taxonomy" id="143224"/>
    <lineage>
        <taxon>Bacteria</taxon>
        <taxon>Pseudomonadati</taxon>
        <taxon>Bacteroidota</taxon>
        <taxon>Flavobacteriia</taxon>
        <taxon>Flavobacteriales</taxon>
        <taxon>Flavobacteriaceae</taxon>
        <taxon>Zobellia</taxon>
    </lineage>
</organism>
<gene>
    <name evidence="1" type="ORF">SAMN05421766_101485</name>
</gene>
<dbReference type="EMBL" id="FTOB01000001">
    <property type="protein sequence ID" value="SIS39715.1"/>
    <property type="molecule type" value="Genomic_DNA"/>
</dbReference>
<proteinExistence type="predicted"/>
<evidence type="ECO:0008006" key="3">
    <source>
        <dbReference type="Google" id="ProtNLM"/>
    </source>
</evidence>
<evidence type="ECO:0000313" key="2">
    <source>
        <dbReference type="Proteomes" id="UP000185728"/>
    </source>
</evidence>
<dbReference type="InterPro" id="IPR004358">
    <property type="entry name" value="Sig_transdc_His_kin-like_C"/>
</dbReference>
<dbReference type="SUPFAM" id="SSF55874">
    <property type="entry name" value="ATPase domain of HSP90 chaperone/DNA topoisomerase II/histidine kinase"/>
    <property type="match status" value="1"/>
</dbReference>
<dbReference type="Proteomes" id="UP000185728">
    <property type="component" value="Unassembled WGS sequence"/>
</dbReference>
<reference evidence="1 2" key="1">
    <citation type="submission" date="2017-01" db="EMBL/GenBank/DDBJ databases">
        <authorList>
            <person name="Varghese N."/>
            <person name="Submissions S."/>
        </authorList>
    </citation>
    <scope>NUCLEOTIDE SEQUENCE [LARGE SCALE GENOMIC DNA]</scope>
    <source>
        <strain evidence="1 2">DSM 2061</strain>
    </source>
</reference>
<dbReference type="Gene3D" id="3.30.565.10">
    <property type="entry name" value="Histidine kinase-like ATPase, C-terminal domain"/>
    <property type="match status" value="1"/>
</dbReference>